<keyword evidence="3 9" id="KW-0645">Protease</keyword>
<dbReference type="GO" id="GO:0006515">
    <property type="term" value="P:protein quality control for misfolded or incompletely synthesized proteins"/>
    <property type="evidence" value="ECO:0007669"/>
    <property type="project" value="UniProtKB-UniRule"/>
</dbReference>
<dbReference type="SMART" id="SM00464">
    <property type="entry name" value="LON"/>
    <property type="match status" value="1"/>
</dbReference>
<evidence type="ECO:0000256" key="8">
    <source>
        <dbReference type="ARBA" id="ARBA00023016"/>
    </source>
</evidence>
<dbReference type="GO" id="GO:0005737">
    <property type="term" value="C:cytoplasm"/>
    <property type="evidence" value="ECO:0007669"/>
    <property type="project" value="UniProtKB-SubCell"/>
</dbReference>
<comment type="function">
    <text evidence="9">ATP-dependent serine protease that mediates the selective degradation of mutant and abnormal proteins as well as certain short-lived regulatory proteins. Required for cellular homeostasis and for survival from DNA damage and developmental changes induced by stress. Degrades polypeptides processively to yield small peptide fragments that are 5 to 10 amino acids long. Binds to DNA in a double-stranded, site-specific manner.</text>
</comment>
<dbReference type="FunFam" id="3.30.230.10:FF:000010">
    <property type="entry name" value="Lon protease"/>
    <property type="match status" value="1"/>
</dbReference>
<comment type="induction">
    <text evidence="9">By heat shock.</text>
</comment>
<dbReference type="SMART" id="SM00382">
    <property type="entry name" value="AAA"/>
    <property type="match status" value="1"/>
</dbReference>
<name>A0A101XSH2_9BACL</name>
<dbReference type="InterPro" id="IPR003111">
    <property type="entry name" value="Lon_prtase_N"/>
</dbReference>
<dbReference type="SUPFAM" id="SSF88697">
    <property type="entry name" value="PUA domain-like"/>
    <property type="match status" value="1"/>
</dbReference>
<dbReference type="NCBIfam" id="NF008053">
    <property type="entry name" value="PRK10787.1"/>
    <property type="match status" value="1"/>
</dbReference>
<dbReference type="Pfam" id="PF02190">
    <property type="entry name" value="LON_substr_bdg"/>
    <property type="match status" value="1"/>
</dbReference>
<dbReference type="GO" id="GO:0034605">
    <property type="term" value="P:cellular response to heat"/>
    <property type="evidence" value="ECO:0007669"/>
    <property type="project" value="UniProtKB-UniRule"/>
</dbReference>
<evidence type="ECO:0000313" key="17">
    <source>
        <dbReference type="EMBL" id="KUO96703.1"/>
    </source>
</evidence>
<evidence type="ECO:0000256" key="9">
    <source>
        <dbReference type="HAMAP-Rule" id="MF_01973"/>
    </source>
</evidence>
<dbReference type="EMBL" id="LPVJ01000009">
    <property type="protein sequence ID" value="KUO96703.1"/>
    <property type="molecule type" value="Genomic_DNA"/>
</dbReference>
<feature type="domain" description="Lon N-terminal" evidence="16">
    <location>
        <begin position="12"/>
        <end position="205"/>
    </location>
</feature>
<evidence type="ECO:0000259" key="15">
    <source>
        <dbReference type="PROSITE" id="PS51786"/>
    </source>
</evidence>
<sequence>MASADDTDERIVPLLPLRGLLVFPAMVLHLDVGRERSVRALDRAMVEDHILLLATQKDSQEDEPDADGIFSIGTLARIKQMIKLPNGTIRVLVEGIKRAEILSFENTDDLFRVQVREMEEETVRTPEIDALVRALSQQFEQYLKISKKHSPEIHAAVSDLEDPGRMADAIAANLSLKIRDKQTILEATDVKTRIELLLQILSDEREILELEKKIGQRVRKQMERTQKEYYLREQMKAIQKELGEKEGRTGEVEELRDQLAMLQLPEAVLERVEKELDRLERIPPSSAEGSVVRTYVDWLMGIPWTNETPSDIDLSHAQKVLDEDHYGLEKVKERIIEYLAVKTLVEVHRGPILCLVGPPGVGKTSLAKSVARALGRKFVRISLGGVRDEAEIRGHRRTYIGALPGRLIQGMKTASVKNPVFLLDEIDKMASDFRGDPASAMLEVLDPEQNSTFSDHYIELPYDLSNVMFITTANGVHGIPQPLLDRMETIYVSGYTEVEKLRIAMDYLLPKQRKAHGLTKERLAVSEETMLKLIREYTREAGVRNLERQIAALCRKAAKIIVSGEKKRVVVSLKTLPTYLGPARFRYGMAEAEDQVGVATGLAWTEAGGDTLAIEVSVVLGKGKLTITGQLGDVMKESAQAALSYVRSRARELSIPDDFIENHDIHIHVPEGAIPKDGPSAGITLATALASALTGRAIRRDVAMTGEITLRGRVLPIGGVKEKCLSAHRAGIKTVLLPRDNAKDMEDIPETVRQHLHLVFVEHMDQVLENALRDQIKT</sequence>
<dbReference type="InterPro" id="IPR027417">
    <property type="entry name" value="P-loop_NTPase"/>
</dbReference>
<organism evidence="17 18">
    <name type="scientific">Ferroacidibacillus organovorans</name>
    <dbReference type="NCBI Taxonomy" id="1765683"/>
    <lineage>
        <taxon>Bacteria</taxon>
        <taxon>Bacillati</taxon>
        <taxon>Bacillota</taxon>
        <taxon>Bacilli</taxon>
        <taxon>Bacillales</taxon>
        <taxon>Alicyclobacillaceae</taxon>
        <taxon>Ferroacidibacillus</taxon>
    </lineage>
</organism>
<evidence type="ECO:0000256" key="7">
    <source>
        <dbReference type="ARBA" id="ARBA00022840"/>
    </source>
</evidence>
<dbReference type="FunFam" id="3.40.50.300:FF:000382">
    <property type="entry name" value="Lon protease homolog 2, peroxisomal"/>
    <property type="match status" value="1"/>
</dbReference>
<dbReference type="GO" id="GO:0043565">
    <property type="term" value="F:sequence-specific DNA binding"/>
    <property type="evidence" value="ECO:0007669"/>
    <property type="project" value="UniProtKB-UniRule"/>
</dbReference>
<dbReference type="InterPro" id="IPR003593">
    <property type="entry name" value="AAA+_ATPase"/>
</dbReference>
<evidence type="ECO:0000256" key="13">
    <source>
        <dbReference type="PROSITE-ProRule" id="PRU01122"/>
    </source>
</evidence>
<evidence type="ECO:0000313" key="18">
    <source>
        <dbReference type="Proteomes" id="UP000053557"/>
    </source>
</evidence>
<dbReference type="CDD" id="cd19500">
    <property type="entry name" value="RecA-like_Lon"/>
    <property type="match status" value="1"/>
</dbReference>
<dbReference type="GO" id="GO:0004252">
    <property type="term" value="F:serine-type endopeptidase activity"/>
    <property type="evidence" value="ECO:0007669"/>
    <property type="project" value="UniProtKB-UniRule"/>
</dbReference>
<feature type="active site" evidence="9 11">
    <location>
        <position position="723"/>
    </location>
</feature>
<evidence type="ECO:0000256" key="5">
    <source>
        <dbReference type="ARBA" id="ARBA00022801"/>
    </source>
</evidence>
<dbReference type="AlphaFoldDB" id="A0A101XSH2"/>
<dbReference type="Gene3D" id="1.20.58.1480">
    <property type="match status" value="1"/>
</dbReference>
<keyword evidence="17" id="KW-0238">DNA-binding</keyword>
<keyword evidence="7 9" id="KW-0067">ATP-binding</keyword>
<comment type="subcellular location">
    <subcellularLocation>
        <location evidence="1 9 10">Cytoplasm</location>
    </subcellularLocation>
</comment>
<dbReference type="GO" id="GO:0004176">
    <property type="term" value="F:ATP-dependent peptidase activity"/>
    <property type="evidence" value="ECO:0007669"/>
    <property type="project" value="UniProtKB-UniRule"/>
</dbReference>
<comment type="caution">
    <text evidence="17">The sequence shown here is derived from an EMBL/GenBank/DDBJ whole genome shotgun (WGS) entry which is preliminary data.</text>
</comment>
<dbReference type="PIRSF" id="PIRSF001174">
    <property type="entry name" value="Lon_proteas"/>
    <property type="match status" value="1"/>
</dbReference>
<evidence type="ECO:0000256" key="1">
    <source>
        <dbReference type="ARBA" id="ARBA00004496"/>
    </source>
</evidence>
<dbReference type="SUPFAM" id="SSF52540">
    <property type="entry name" value="P-loop containing nucleoside triphosphate hydrolases"/>
    <property type="match status" value="1"/>
</dbReference>
<dbReference type="InterPro" id="IPR014721">
    <property type="entry name" value="Ribsml_uS5_D2-typ_fold_subgr"/>
</dbReference>
<evidence type="ECO:0000256" key="11">
    <source>
        <dbReference type="PIRSR" id="PIRSR001174-1"/>
    </source>
</evidence>
<dbReference type="InterPro" id="IPR008269">
    <property type="entry name" value="Lon_proteolytic"/>
</dbReference>
<dbReference type="SUPFAM" id="SSF54211">
    <property type="entry name" value="Ribosomal protein S5 domain 2-like"/>
    <property type="match status" value="1"/>
</dbReference>
<dbReference type="Pfam" id="PF22667">
    <property type="entry name" value="Lon_lid"/>
    <property type="match status" value="1"/>
</dbReference>
<dbReference type="InterPro" id="IPR027543">
    <property type="entry name" value="Lon_bac"/>
</dbReference>
<evidence type="ECO:0000256" key="10">
    <source>
        <dbReference type="PIRNR" id="PIRNR001174"/>
    </source>
</evidence>
<evidence type="ECO:0000256" key="2">
    <source>
        <dbReference type="ARBA" id="ARBA00022490"/>
    </source>
</evidence>
<comment type="similarity">
    <text evidence="9 10 13 14">Belongs to the peptidase S16 family.</text>
</comment>
<dbReference type="InterPro" id="IPR027065">
    <property type="entry name" value="Lon_Prtase"/>
</dbReference>
<dbReference type="GO" id="GO:0016887">
    <property type="term" value="F:ATP hydrolysis activity"/>
    <property type="evidence" value="ECO:0007669"/>
    <property type="project" value="UniProtKB-UniRule"/>
</dbReference>
<feature type="binding site" evidence="9 12">
    <location>
        <begin position="357"/>
        <end position="364"/>
    </location>
    <ligand>
        <name>ATP</name>
        <dbReference type="ChEBI" id="CHEBI:30616"/>
    </ligand>
</feature>
<dbReference type="RefSeq" id="WP_067712357.1">
    <property type="nucleotide sequence ID" value="NZ_LPVJ01000009.1"/>
</dbReference>
<evidence type="ECO:0000259" key="16">
    <source>
        <dbReference type="PROSITE" id="PS51787"/>
    </source>
</evidence>
<dbReference type="InterPro" id="IPR046336">
    <property type="entry name" value="Lon_prtase_N_sf"/>
</dbReference>
<dbReference type="GO" id="GO:0005524">
    <property type="term" value="F:ATP binding"/>
    <property type="evidence" value="ECO:0007669"/>
    <property type="project" value="UniProtKB-UniRule"/>
</dbReference>
<dbReference type="Gene3D" id="3.30.230.10">
    <property type="match status" value="1"/>
</dbReference>
<dbReference type="PROSITE" id="PS51787">
    <property type="entry name" value="LON_N"/>
    <property type="match status" value="1"/>
</dbReference>
<feature type="active site" evidence="9 11">
    <location>
        <position position="680"/>
    </location>
</feature>
<feature type="domain" description="Lon proteolytic" evidence="15">
    <location>
        <begin position="593"/>
        <end position="774"/>
    </location>
</feature>
<comment type="catalytic activity">
    <reaction evidence="9 10 13">
        <text>Hydrolysis of proteins in presence of ATP.</text>
        <dbReference type="EC" id="3.4.21.53"/>
    </reaction>
</comment>
<dbReference type="Gene3D" id="2.30.130.40">
    <property type="entry name" value="LON domain-like"/>
    <property type="match status" value="1"/>
</dbReference>
<reference evidence="17 18" key="1">
    <citation type="submission" date="2015-12" db="EMBL/GenBank/DDBJ databases">
        <title>Draft genome sequence of Acidibacillus ferrooxidans ITV001, isolated from a chalcopyrite acid mine drainage site in Brazil.</title>
        <authorList>
            <person name="Dall'Agnol H."/>
            <person name="Nancucheo I."/>
            <person name="Johnson B."/>
            <person name="Oliveira R."/>
            <person name="Leite L."/>
            <person name="Pylro V."/>
            <person name="Nunes G.L."/>
            <person name="Tzotzos G."/>
            <person name="Fernandes G.R."/>
            <person name="Dutra J."/>
            <person name="Orellana S.C."/>
            <person name="Oliveira G."/>
        </authorList>
    </citation>
    <scope>NUCLEOTIDE SEQUENCE [LARGE SCALE GENOMIC DNA]</scope>
    <source>
        <strain evidence="18">ITV01</strain>
    </source>
</reference>
<dbReference type="NCBIfam" id="TIGR00763">
    <property type="entry name" value="lon"/>
    <property type="match status" value="1"/>
</dbReference>
<dbReference type="InterPro" id="IPR020568">
    <property type="entry name" value="Ribosomal_Su5_D2-typ_SF"/>
</dbReference>
<dbReference type="Gene3D" id="3.40.50.300">
    <property type="entry name" value="P-loop containing nucleotide triphosphate hydrolases"/>
    <property type="match status" value="1"/>
</dbReference>
<evidence type="ECO:0000256" key="3">
    <source>
        <dbReference type="ARBA" id="ARBA00022670"/>
    </source>
</evidence>
<proteinExistence type="evidence at transcript level"/>
<keyword evidence="5 9" id="KW-0378">Hydrolase</keyword>
<protein>
    <recommendedName>
        <fullName evidence="9 10">Lon protease</fullName>
        <ecNumber evidence="9 10">3.4.21.53</ecNumber>
    </recommendedName>
    <alternativeName>
        <fullName evidence="9">ATP-dependent protease La</fullName>
    </alternativeName>
</protein>
<dbReference type="Pfam" id="PF05362">
    <property type="entry name" value="Lon_C"/>
    <property type="match status" value="1"/>
</dbReference>
<keyword evidence="2 9" id="KW-0963">Cytoplasm</keyword>
<dbReference type="EC" id="3.4.21.53" evidence="9 10"/>
<dbReference type="PROSITE" id="PS01046">
    <property type="entry name" value="LON_SER"/>
    <property type="match status" value="1"/>
</dbReference>
<keyword evidence="4 9" id="KW-0547">Nucleotide-binding</keyword>
<evidence type="ECO:0000256" key="4">
    <source>
        <dbReference type="ARBA" id="ARBA00022741"/>
    </source>
</evidence>
<dbReference type="PROSITE" id="PS51786">
    <property type="entry name" value="LON_PROTEOLYTIC"/>
    <property type="match status" value="1"/>
</dbReference>
<evidence type="ECO:0000256" key="14">
    <source>
        <dbReference type="RuleBase" id="RU000591"/>
    </source>
</evidence>
<dbReference type="InterPro" id="IPR008268">
    <property type="entry name" value="Peptidase_S16_AS"/>
</dbReference>
<dbReference type="OrthoDB" id="9803599at2"/>
<dbReference type="InterPro" id="IPR015947">
    <property type="entry name" value="PUA-like_sf"/>
</dbReference>
<dbReference type="InterPro" id="IPR003959">
    <property type="entry name" value="ATPase_AAA_core"/>
</dbReference>
<accession>A0A101XSH2</accession>
<keyword evidence="18" id="KW-1185">Reference proteome</keyword>
<dbReference type="Pfam" id="PF00004">
    <property type="entry name" value="AAA"/>
    <property type="match status" value="1"/>
</dbReference>
<dbReference type="PRINTS" id="PR00830">
    <property type="entry name" value="ENDOLAPTASE"/>
</dbReference>
<evidence type="ECO:0000256" key="12">
    <source>
        <dbReference type="PIRSR" id="PIRSR001174-2"/>
    </source>
</evidence>
<keyword evidence="8 9" id="KW-0346">Stress response</keyword>
<dbReference type="PANTHER" id="PTHR10046">
    <property type="entry name" value="ATP DEPENDENT LON PROTEASE FAMILY MEMBER"/>
    <property type="match status" value="1"/>
</dbReference>
<dbReference type="HAMAP" id="MF_01973">
    <property type="entry name" value="lon_bact"/>
    <property type="match status" value="1"/>
</dbReference>
<keyword evidence="6 9" id="KW-0720">Serine protease</keyword>
<dbReference type="Proteomes" id="UP000053557">
    <property type="component" value="Unassembled WGS sequence"/>
</dbReference>
<gene>
    <name evidence="9" type="primary">lon</name>
    <name evidence="17" type="ORF">ATW55_07715</name>
</gene>
<dbReference type="InterPro" id="IPR054594">
    <property type="entry name" value="Lon_lid"/>
</dbReference>
<dbReference type="Gene3D" id="1.10.8.60">
    <property type="match status" value="1"/>
</dbReference>
<comment type="subunit">
    <text evidence="9 10">Homohexamer. Organized in a ring with a central cavity.</text>
</comment>
<dbReference type="InterPro" id="IPR004815">
    <property type="entry name" value="Lon_bac/euk-typ"/>
</dbReference>
<evidence type="ECO:0000256" key="6">
    <source>
        <dbReference type="ARBA" id="ARBA00022825"/>
    </source>
</evidence>
<dbReference type="Gene3D" id="1.20.5.5270">
    <property type="match status" value="1"/>
</dbReference>